<reference evidence="1" key="1">
    <citation type="submission" date="2014-11" db="EMBL/GenBank/DDBJ databases">
        <authorList>
            <person name="Amaro Gonzalez C."/>
        </authorList>
    </citation>
    <scope>NUCLEOTIDE SEQUENCE</scope>
</reference>
<dbReference type="EMBL" id="GBXM01037544">
    <property type="protein sequence ID" value="JAH71033.1"/>
    <property type="molecule type" value="Transcribed_RNA"/>
</dbReference>
<protein>
    <submittedName>
        <fullName evidence="1">Uncharacterized protein</fullName>
    </submittedName>
</protein>
<proteinExistence type="predicted"/>
<name>A0A0E9V1A1_ANGAN</name>
<accession>A0A0E9V1A1</accession>
<evidence type="ECO:0000313" key="1">
    <source>
        <dbReference type="EMBL" id="JAH71033.1"/>
    </source>
</evidence>
<dbReference type="AlphaFoldDB" id="A0A0E9V1A1"/>
<reference evidence="1" key="2">
    <citation type="journal article" date="2015" name="Fish Shellfish Immunol.">
        <title>Early steps in the European eel (Anguilla anguilla)-Vibrio vulnificus interaction in the gills: Role of the RtxA13 toxin.</title>
        <authorList>
            <person name="Callol A."/>
            <person name="Pajuelo D."/>
            <person name="Ebbesson L."/>
            <person name="Teles M."/>
            <person name="MacKenzie S."/>
            <person name="Amaro C."/>
        </authorList>
    </citation>
    <scope>NUCLEOTIDE SEQUENCE</scope>
</reference>
<organism evidence="1">
    <name type="scientific">Anguilla anguilla</name>
    <name type="common">European freshwater eel</name>
    <name type="synonym">Muraena anguilla</name>
    <dbReference type="NCBI Taxonomy" id="7936"/>
    <lineage>
        <taxon>Eukaryota</taxon>
        <taxon>Metazoa</taxon>
        <taxon>Chordata</taxon>
        <taxon>Craniata</taxon>
        <taxon>Vertebrata</taxon>
        <taxon>Euteleostomi</taxon>
        <taxon>Actinopterygii</taxon>
        <taxon>Neopterygii</taxon>
        <taxon>Teleostei</taxon>
        <taxon>Anguilliformes</taxon>
        <taxon>Anguillidae</taxon>
        <taxon>Anguilla</taxon>
    </lineage>
</organism>
<sequence length="24" mass="2823">MSSTLNTQHNCINSYLFNMQNKFS</sequence>